<evidence type="ECO:0000256" key="1">
    <source>
        <dbReference type="SAM" id="Phobius"/>
    </source>
</evidence>
<keyword evidence="1" id="KW-0472">Membrane</keyword>
<keyword evidence="1" id="KW-1133">Transmembrane helix</keyword>
<keyword evidence="1" id="KW-0812">Transmembrane</keyword>
<sequence>MNQFLRKEISTKSATIIIVAVFLIVSGILFLNDKASSPESFSFFKNITFPKIPFVNPANDIKDIKKFASEEEFKIYLENSSQYAAYGGFGIGGEIALERALVAPAAPSTAQKDVERVSETNVQVLGVDEPDIVKTDGKEIYLSSNYYDYGGIRPMMIEDGIGVKIMPPYYQQIGTRIIQAFPPADLKVISELKKGGELLLAKNILVIFSGQEISGYNVSDSKSPEKKWNIKLDDNASIAGARLYQNKIYLVVRQNINESRPCPIRPLTVSDVALEIKCVDIYYPIAPVPVDSNFTAMILDPASGKINNTVSFVGSSGSSVVYMSESAIYITYTYYESMIKFFSAFLKEEAGDLVPKWLIDKMNKLESYDISQNAKMTEMQTLWNKYLTSLDNDERLKAENELANRSSDYFKEHSRELEKTGIVKIKLDNFTITASGNVPGSPLNQFSLDEYKNNLRIATTVGGQSLWFAGNIGRGESVSDVYVLDNNLKLKGVVKDLGKTERIYSVRFIENRGYVVTFRQTDPFYVLDLTDPAAPALKGELKIPGYSSYLHPLAKDKILGIGRENWQVKISIFDVSSASNPVEAAKYTLDEGWSETLSNHRAYLQDSSHEVFFLPGGKGGYIFSYKNGKLELTKAISGISAKRALYINDYLYIIGSNDIIVLNEADWQTVNKIDLTE</sequence>
<evidence type="ECO:0000313" key="3">
    <source>
        <dbReference type="Proteomes" id="UP000228561"/>
    </source>
</evidence>
<accession>A0A2M7B8R7</accession>
<organism evidence="2 3">
    <name type="scientific">Candidatus Tagabacteria bacterium CG03_land_8_20_14_0_80_41_22</name>
    <dbReference type="NCBI Taxonomy" id="1975020"/>
    <lineage>
        <taxon>Bacteria</taxon>
        <taxon>Candidatus Tagaibacteriota</taxon>
    </lineage>
</organism>
<protein>
    <recommendedName>
        <fullName evidence="4">Copper amine oxidase-like N-terminal domain-containing protein</fullName>
    </recommendedName>
</protein>
<dbReference type="EMBL" id="PEVG01000024">
    <property type="protein sequence ID" value="PIU99504.1"/>
    <property type="molecule type" value="Genomic_DNA"/>
</dbReference>
<dbReference type="Pfam" id="PF09826">
    <property type="entry name" value="Beta_propel"/>
    <property type="match status" value="1"/>
</dbReference>
<dbReference type="AlphaFoldDB" id="A0A2M7B8R7"/>
<name>A0A2M7B8R7_9BACT</name>
<evidence type="ECO:0000313" key="2">
    <source>
        <dbReference type="EMBL" id="PIU99504.1"/>
    </source>
</evidence>
<dbReference type="InterPro" id="IPR014441">
    <property type="entry name" value="UCP006425_b-propeller"/>
</dbReference>
<dbReference type="InterPro" id="IPR019198">
    <property type="entry name" value="Beta_propeller_containing"/>
</dbReference>
<dbReference type="PIRSF" id="PIRSF006425">
    <property type="entry name" value="UCP006425_WD40"/>
    <property type="match status" value="1"/>
</dbReference>
<dbReference type="Proteomes" id="UP000228561">
    <property type="component" value="Unassembled WGS sequence"/>
</dbReference>
<evidence type="ECO:0008006" key="4">
    <source>
        <dbReference type="Google" id="ProtNLM"/>
    </source>
</evidence>
<proteinExistence type="predicted"/>
<feature type="transmembrane region" description="Helical" evidence="1">
    <location>
        <begin position="12"/>
        <end position="31"/>
    </location>
</feature>
<reference evidence="3" key="1">
    <citation type="submission" date="2017-09" db="EMBL/GenBank/DDBJ databases">
        <title>Depth-based differentiation of microbial function through sediment-hosted aquifers and enrichment of novel symbionts in the deep terrestrial subsurface.</title>
        <authorList>
            <person name="Probst A.J."/>
            <person name="Ladd B."/>
            <person name="Jarett J.K."/>
            <person name="Geller-Mcgrath D.E."/>
            <person name="Sieber C.M.K."/>
            <person name="Emerson J.B."/>
            <person name="Anantharaman K."/>
            <person name="Thomas B.C."/>
            <person name="Malmstrom R."/>
            <person name="Stieglmeier M."/>
            <person name="Klingl A."/>
            <person name="Woyke T."/>
            <person name="Ryan C.M."/>
            <person name="Banfield J.F."/>
        </authorList>
    </citation>
    <scope>NUCLEOTIDE SEQUENCE [LARGE SCALE GENOMIC DNA]</scope>
</reference>
<comment type="caution">
    <text evidence="2">The sequence shown here is derived from an EMBL/GenBank/DDBJ whole genome shotgun (WGS) entry which is preliminary data.</text>
</comment>
<gene>
    <name evidence="2" type="ORF">COS58_02025</name>
</gene>